<name>A0A645G8J5_9ZZZZ</name>
<evidence type="ECO:0000313" key="1">
    <source>
        <dbReference type="EMBL" id="MPN22292.1"/>
    </source>
</evidence>
<accession>A0A645G8J5</accession>
<sequence length="61" mass="6917">MSTQVLTTETPIVLPHGWKKEVAETLGIHPNTVKTALKRGINDPTYKHIMKCAKEKYGQKR</sequence>
<dbReference type="EMBL" id="VSSQ01070505">
    <property type="protein sequence ID" value="MPN22292.1"/>
    <property type="molecule type" value="Genomic_DNA"/>
</dbReference>
<proteinExistence type="predicted"/>
<protein>
    <submittedName>
        <fullName evidence="1">Uncharacterized protein</fullName>
    </submittedName>
</protein>
<dbReference type="AlphaFoldDB" id="A0A645G8J5"/>
<reference evidence="1" key="1">
    <citation type="submission" date="2019-08" db="EMBL/GenBank/DDBJ databases">
        <authorList>
            <person name="Kucharzyk K."/>
            <person name="Murdoch R.W."/>
            <person name="Higgins S."/>
            <person name="Loffler F."/>
        </authorList>
    </citation>
    <scope>NUCLEOTIDE SEQUENCE</scope>
</reference>
<organism evidence="1">
    <name type="scientific">bioreactor metagenome</name>
    <dbReference type="NCBI Taxonomy" id="1076179"/>
    <lineage>
        <taxon>unclassified sequences</taxon>
        <taxon>metagenomes</taxon>
        <taxon>ecological metagenomes</taxon>
    </lineage>
</organism>
<gene>
    <name evidence="1" type="ORF">SDC9_169675</name>
</gene>
<comment type="caution">
    <text evidence="1">The sequence shown here is derived from an EMBL/GenBank/DDBJ whole genome shotgun (WGS) entry which is preliminary data.</text>
</comment>